<dbReference type="PANTHER" id="PTHR30419">
    <property type="entry name" value="HTH-TYPE TRANSCRIPTIONAL REGULATOR YBHD"/>
    <property type="match status" value="1"/>
</dbReference>
<dbReference type="PROSITE" id="PS50931">
    <property type="entry name" value="HTH_LYSR"/>
    <property type="match status" value="1"/>
</dbReference>
<comment type="similarity">
    <text evidence="1">Belongs to the LysR transcriptional regulatory family.</text>
</comment>
<keyword evidence="4" id="KW-0804">Transcription</keyword>
<keyword evidence="3" id="KW-0238">DNA-binding</keyword>
<organism evidence="6 7">
    <name type="scientific">Variovorax terrae</name>
    <dbReference type="NCBI Taxonomy" id="2923278"/>
    <lineage>
        <taxon>Bacteria</taxon>
        <taxon>Pseudomonadati</taxon>
        <taxon>Pseudomonadota</taxon>
        <taxon>Betaproteobacteria</taxon>
        <taxon>Burkholderiales</taxon>
        <taxon>Comamonadaceae</taxon>
        <taxon>Variovorax</taxon>
    </lineage>
</organism>
<name>A0A9X1VYM7_9BURK</name>
<evidence type="ECO:0000313" key="6">
    <source>
        <dbReference type="EMBL" id="MCJ0766066.1"/>
    </source>
</evidence>
<dbReference type="Proteomes" id="UP001139447">
    <property type="component" value="Unassembled WGS sequence"/>
</dbReference>
<dbReference type="Pfam" id="PF03466">
    <property type="entry name" value="LysR_substrate"/>
    <property type="match status" value="1"/>
</dbReference>
<evidence type="ECO:0000256" key="3">
    <source>
        <dbReference type="ARBA" id="ARBA00023125"/>
    </source>
</evidence>
<dbReference type="Pfam" id="PF00126">
    <property type="entry name" value="HTH_1"/>
    <property type="match status" value="1"/>
</dbReference>
<evidence type="ECO:0000256" key="4">
    <source>
        <dbReference type="ARBA" id="ARBA00023163"/>
    </source>
</evidence>
<feature type="domain" description="HTH lysR-type" evidence="5">
    <location>
        <begin position="7"/>
        <end position="64"/>
    </location>
</feature>
<dbReference type="InterPro" id="IPR005119">
    <property type="entry name" value="LysR_subst-bd"/>
</dbReference>
<dbReference type="InterPro" id="IPR036388">
    <property type="entry name" value="WH-like_DNA-bd_sf"/>
</dbReference>
<dbReference type="PRINTS" id="PR00039">
    <property type="entry name" value="HTHLYSR"/>
</dbReference>
<dbReference type="AlphaFoldDB" id="A0A9X1VYM7"/>
<dbReference type="InterPro" id="IPR000847">
    <property type="entry name" value="LysR_HTH_N"/>
</dbReference>
<dbReference type="InterPro" id="IPR050950">
    <property type="entry name" value="HTH-type_LysR_regulators"/>
</dbReference>
<dbReference type="SUPFAM" id="SSF46785">
    <property type="entry name" value="Winged helix' DNA-binding domain"/>
    <property type="match status" value="1"/>
</dbReference>
<evidence type="ECO:0000259" key="5">
    <source>
        <dbReference type="PROSITE" id="PS50931"/>
    </source>
</evidence>
<accession>A0A9X1VYM7</accession>
<proteinExistence type="inferred from homology"/>
<sequence length="307" mass="33248">MNQSFTPTLRQLRAFMAVYQLRKLSAAATQLFVTQSAVSVLIRQMEEGLGVRLFDRTTRSLQPTEAAREAVAVAERILRDVDALGAGFRDLTQLRRGRVCLAVTPTLGEILLPGVIRRFVALHPEIRVVVDDCAPDQFVPRILGEHVEFGIGTPERAGADVDTQPLLRDHLSLVCAPDHPLARARSVRWADLAGHPVITVRPGYGIRPMIDATAAKAGVTLEVVNEVAFLSTALWMTASGLGASIMPAAYAAAARQPGLVIKPLAAPRVSRDVAVVTKRGRSLSPACERFIAVMRAELGRSRGVERV</sequence>
<dbReference type="Gene3D" id="1.10.10.10">
    <property type="entry name" value="Winged helix-like DNA-binding domain superfamily/Winged helix DNA-binding domain"/>
    <property type="match status" value="1"/>
</dbReference>
<dbReference type="GO" id="GO:0003700">
    <property type="term" value="F:DNA-binding transcription factor activity"/>
    <property type="evidence" value="ECO:0007669"/>
    <property type="project" value="InterPro"/>
</dbReference>
<protein>
    <submittedName>
        <fullName evidence="6">LysR family transcriptional regulator</fullName>
    </submittedName>
</protein>
<reference evidence="6" key="1">
    <citation type="submission" date="2022-03" db="EMBL/GenBank/DDBJ databases">
        <authorList>
            <person name="Woo C.Y."/>
        </authorList>
    </citation>
    <scope>NUCLEOTIDE SEQUENCE</scope>
    <source>
        <strain evidence="6">CYS-02</strain>
    </source>
</reference>
<evidence type="ECO:0000313" key="7">
    <source>
        <dbReference type="Proteomes" id="UP001139447"/>
    </source>
</evidence>
<dbReference type="PANTHER" id="PTHR30419:SF8">
    <property type="entry name" value="NITROGEN ASSIMILATION TRANSCRIPTIONAL ACTIVATOR-RELATED"/>
    <property type="match status" value="1"/>
</dbReference>
<dbReference type="InterPro" id="IPR036390">
    <property type="entry name" value="WH_DNA-bd_sf"/>
</dbReference>
<dbReference type="GO" id="GO:0003677">
    <property type="term" value="F:DNA binding"/>
    <property type="evidence" value="ECO:0007669"/>
    <property type="project" value="UniProtKB-KW"/>
</dbReference>
<evidence type="ECO:0000256" key="1">
    <source>
        <dbReference type="ARBA" id="ARBA00009437"/>
    </source>
</evidence>
<dbReference type="EMBL" id="JALGBI010000003">
    <property type="protein sequence ID" value="MCJ0766066.1"/>
    <property type="molecule type" value="Genomic_DNA"/>
</dbReference>
<keyword evidence="7" id="KW-1185">Reference proteome</keyword>
<dbReference type="FunFam" id="1.10.10.10:FF:000001">
    <property type="entry name" value="LysR family transcriptional regulator"/>
    <property type="match status" value="1"/>
</dbReference>
<dbReference type="CDD" id="cd08440">
    <property type="entry name" value="PBP2_LTTR_like_4"/>
    <property type="match status" value="1"/>
</dbReference>
<comment type="caution">
    <text evidence="6">The sequence shown here is derived from an EMBL/GenBank/DDBJ whole genome shotgun (WGS) entry which is preliminary data.</text>
</comment>
<keyword evidence="2" id="KW-0805">Transcription regulation</keyword>
<evidence type="ECO:0000256" key="2">
    <source>
        <dbReference type="ARBA" id="ARBA00023015"/>
    </source>
</evidence>
<gene>
    <name evidence="6" type="ORF">MMF98_22860</name>
</gene>
<dbReference type="SUPFAM" id="SSF53850">
    <property type="entry name" value="Periplasmic binding protein-like II"/>
    <property type="match status" value="1"/>
</dbReference>
<dbReference type="Gene3D" id="3.40.190.290">
    <property type="match status" value="1"/>
</dbReference>
<dbReference type="RefSeq" id="WP_243309640.1">
    <property type="nucleotide sequence ID" value="NZ_JALGBI010000003.1"/>
</dbReference>
<dbReference type="GO" id="GO:0005829">
    <property type="term" value="C:cytosol"/>
    <property type="evidence" value="ECO:0007669"/>
    <property type="project" value="TreeGrafter"/>
</dbReference>